<dbReference type="InterPro" id="IPR029061">
    <property type="entry name" value="THDP-binding"/>
</dbReference>
<proteinExistence type="predicted"/>
<keyword evidence="2" id="KW-1185">Reference proteome</keyword>
<dbReference type="Gene3D" id="3.40.50.970">
    <property type="match status" value="1"/>
</dbReference>
<evidence type="ECO:0000313" key="1">
    <source>
        <dbReference type="EMBL" id="MFD2234027.1"/>
    </source>
</evidence>
<organism evidence="1 2">
    <name type="scientific">Phaeospirillum tilakii</name>
    <dbReference type="NCBI Taxonomy" id="741673"/>
    <lineage>
        <taxon>Bacteria</taxon>
        <taxon>Pseudomonadati</taxon>
        <taxon>Pseudomonadota</taxon>
        <taxon>Alphaproteobacteria</taxon>
        <taxon>Rhodospirillales</taxon>
        <taxon>Rhodospirillaceae</taxon>
        <taxon>Phaeospirillum</taxon>
    </lineage>
</organism>
<feature type="non-terminal residue" evidence="1">
    <location>
        <position position="1"/>
    </location>
</feature>
<sequence length="216" mass="21365">GWLAGWRAAEAGVAALAGQAAAAEAGIVAAALDALPPGGLLFVANSMAVRDLDDFSGTAAKPVTVLGNRGVSGIDGTLASFFGALAGGGFPAGIALVGDLALLHDLGGLAAGQGIAVPAGIALLDNGGGAIFDYLPQTVLPEFRDGWLTPQRADFAAAAAVWGHRYHPVAAADPAPGFAAALAAPGVTLLHLALDRAASTATHRALWAACCKESWL</sequence>
<accession>A0ABW5CCB6</accession>
<reference evidence="2" key="1">
    <citation type="journal article" date="2019" name="Int. J. Syst. Evol. Microbiol.">
        <title>The Global Catalogue of Microorganisms (GCM) 10K type strain sequencing project: providing services to taxonomists for standard genome sequencing and annotation.</title>
        <authorList>
            <consortium name="The Broad Institute Genomics Platform"/>
            <consortium name="The Broad Institute Genome Sequencing Center for Infectious Disease"/>
            <person name="Wu L."/>
            <person name="Ma J."/>
        </authorList>
    </citation>
    <scope>NUCLEOTIDE SEQUENCE [LARGE SCALE GENOMIC DNA]</scope>
    <source>
        <strain evidence="2">KCTC 15012</strain>
    </source>
</reference>
<gene>
    <name evidence="1" type="ORF">ACFSNB_09430</name>
</gene>
<protein>
    <recommendedName>
        <fullName evidence="3">Thiamine pyrophosphate enzyme, C-terminal TPP binding domain</fullName>
    </recommendedName>
</protein>
<name>A0ABW5CCB6_9PROT</name>
<dbReference type="PANTHER" id="PTHR42916">
    <property type="entry name" value="2-SUCCINYL-5-ENOLPYRUVYL-6-HYDROXY-3-CYCLOHEXENE-1-CARBOXYLATE SYNTHASE"/>
    <property type="match status" value="1"/>
</dbReference>
<dbReference type="SUPFAM" id="SSF52518">
    <property type="entry name" value="Thiamin diphosphate-binding fold (THDP-binding)"/>
    <property type="match status" value="1"/>
</dbReference>
<dbReference type="EMBL" id="JBHUIY010000015">
    <property type="protein sequence ID" value="MFD2234027.1"/>
    <property type="molecule type" value="Genomic_DNA"/>
</dbReference>
<dbReference type="PANTHER" id="PTHR42916:SF1">
    <property type="entry name" value="PROTEIN PHYLLO, CHLOROPLASTIC"/>
    <property type="match status" value="1"/>
</dbReference>
<dbReference type="Proteomes" id="UP001597296">
    <property type="component" value="Unassembled WGS sequence"/>
</dbReference>
<evidence type="ECO:0000313" key="2">
    <source>
        <dbReference type="Proteomes" id="UP001597296"/>
    </source>
</evidence>
<evidence type="ECO:0008006" key="3">
    <source>
        <dbReference type="Google" id="ProtNLM"/>
    </source>
</evidence>
<comment type="caution">
    <text evidence="1">The sequence shown here is derived from an EMBL/GenBank/DDBJ whole genome shotgun (WGS) entry which is preliminary data.</text>
</comment>